<evidence type="ECO:0000313" key="9">
    <source>
        <dbReference type="EnsemblMetazoa" id="XP_038062680.1"/>
    </source>
</evidence>
<keyword evidence="7" id="KW-0812">Transmembrane</keyword>
<dbReference type="SUPFAM" id="SSF48726">
    <property type="entry name" value="Immunoglobulin"/>
    <property type="match status" value="2"/>
</dbReference>
<dbReference type="GO" id="GO:0098609">
    <property type="term" value="P:cell-cell adhesion"/>
    <property type="evidence" value="ECO:0007669"/>
    <property type="project" value="TreeGrafter"/>
</dbReference>
<dbReference type="InterPro" id="IPR051275">
    <property type="entry name" value="Cell_adhesion_signaling"/>
</dbReference>
<accession>A0A914AFD3</accession>
<dbReference type="Pfam" id="PF07686">
    <property type="entry name" value="V-set"/>
    <property type="match status" value="1"/>
</dbReference>
<dbReference type="InterPro" id="IPR036179">
    <property type="entry name" value="Ig-like_dom_sf"/>
</dbReference>
<keyword evidence="10" id="KW-1185">Reference proteome</keyword>
<evidence type="ECO:0000256" key="1">
    <source>
        <dbReference type="ARBA" id="ARBA00004479"/>
    </source>
</evidence>
<feature type="transmembrane region" description="Helical" evidence="7">
    <location>
        <begin position="518"/>
        <end position="537"/>
    </location>
</feature>
<name>A0A914AFD3_PATMI</name>
<evidence type="ECO:0000256" key="2">
    <source>
        <dbReference type="ARBA" id="ARBA00023136"/>
    </source>
</evidence>
<keyword evidence="7" id="KW-1133">Transmembrane helix</keyword>
<comment type="subcellular location">
    <subcellularLocation>
        <location evidence="1">Membrane</location>
        <topology evidence="1">Single-pass type I membrane protein</topology>
    </subcellularLocation>
</comment>
<protein>
    <recommendedName>
        <fullName evidence="8">Ig-like domain-containing protein</fullName>
    </recommendedName>
</protein>
<dbReference type="SMART" id="SM00409">
    <property type="entry name" value="IG"/>
    <property type="match status" value="2"/>
</dbReference>
<evidence type="ECO:0000256" key="3">
    <source>
        <dbReference type="ARBA" id="ARBA00023157"/>
    </source>
</evidence>
<dbReference type="RefSeq" id="XP_038062680.1">
    <property type="nucleotide sequence ID" value="XM_038206752.1"/>
</dbReference>
<keyword evidence="5" id="KW-0393">Immunoglobulin domain</keyword>
<keyword evidence="3" id="KW-1015">Disulfide bond</keyword>
<feature type="transmembrane region" description="Helical" evidence="7">
    <location>
        <begin position="12"/>
        <end position="29"/>
    </location>
</feature>
<dbReference type="PANTHER" id="PTHR11640">
    <property type="entry name" value="NEPHRIN"/>
    <property type="match status" value="1"/>
</dbReference>
<dbReference type="InterPro" id="IPR013783">
    <property type="entry name" value="Ig-like_fold"/>
</dbReference>
<reference evidence="9" key="1">
    <citation type="submission" date="2022-11" db="UniProtKB">
        <authorList>
            <consortium name="EnsemblMetazoa"/>
        </authorList>
    </citation>
    <scope>IDENTIFICATION</scope>
</reference>
<dbReference type="InterPro" id="IPR007110">
    <property type="entry name" value="Ig-like_dom"/>
</dbReference>
<feature type="region of interest" description="Disordered" evidence="6">
    <location>
        <begin position="548"/>
        <end position="576"/>
    </location>
</feature>
<dbReference type="PROSITE" id="PS50835">
    <property type="entry name" value="IG_LIKE"/>
    <property type="match status" value="1"/>
</dbReference>
<evidence type="ECO:0000256" key="7">
    <source>
        <dbReference type="SAM" id="Phobius"/>
    </source>
</evidence>
<dbReference type="AlphaFoldDB" id="A0A914AFD3"/>
<evidence type="ECO:0000256" key="6">
    <source>
        <dbReference type="SAM" id="MobiDB-lite"/>
    </source>
</evidence>
<dbReference type="GO" id="GO:0005886">
    <property type="term" value="C:plasma membrane"/>
    <property type="evidence" value="ECO:0007669"/>
    <property type="project" value="TreeGrafter"/>
</dbReference>
<evidence type="ECO:0000313" key="10">
    <source>
        <dbReference type="Proteomes" id="UP000887568"/>
    </source>
</evidence>
<dbReference type="GeneID" id="119733174"/>
<dbReference type="Gene3D" id="2.60.40.10">
    <property type="entry name" value="Immunoglobulins"/>
    <property type="match status" value="2"/>
</dbReference>
<dbReference type="InterPro" id="IPR013106">
    <property type="entry name" value="Ig_V-set"/>
</dbReference>
<dbReference type="PANTHER" id="PTHR11640:SF31">
    <property type="entry name" value="IRREGULAR CHIASM C-ROUGHEST PROTEIN-RELATED"/>
    <property type="match status" value="1"/>
</dbReference>
<evidence type="ECO:0000259" key="8">
    <source>
        <dbReference type="PROSITE" id="PS50835"/>
    </source>
</evidence>
<feature type="compositionally biased region" description="Polar residues" evidence="6">
    <location>
        <begin position="549"/>
        <end position="576"/>
    </location>
</feature>
<dbReference type="GO" id="GO:0050839">
    <property type="term" value="F:cell adhesion molecule binding"/>
    <property type="evidence" value="ECO:0007669"/>
    <property type="project" value="TreeGrafter"/>
</dbReference>
<feature type="domain" description="Ig-like" evidence="8">
    <location>
        <begin position="375"/>
        <end position="475"/>
    </location>
</feature>
<dbReference type="Proteomes" id="UP000887568">
    <property type="component" value="Unplaced"/>
</dbReference>
<dbReference type="InterPro" id="IPR003599">
    <property type="entry name" value="Ig_sub"/>
</dbReference>
<keyword evidence="2 7" id="KW-0472">Membrane</keyword>
<dbReference type="EnsemblMetazoa" id="XM_038206752.1">
    <property type="protein sequence ID" value="XP_038062680.1"/>
    <property type="gene ID" value="LOC119733174"/>
</dbReference>
<dbReference type="GO" id="GO:0005911">
    <property type="term" value="C:cell-cell junction"/>
    <property type="evidence" value="ECO:0007669"/>
    <property type="project" value="TreeGrafter"/>
</dbReference>
<evidence type="ECO:0000256" key="4">
    <source>
        <dbReference type="ARBA" id="ARBA00023180"/>
    </source>
</evidence>
<organism evidence="9 10">
    <name type="scientific">Patiria miniata</name>
    <name type="common">Bat star</name>
    <name type="synonym">Asterina miniata</name>
    <dbReference type="NCBI Taxonomy" id="46514"/>
    <lineage>
        <taxon>Eukaryota</taxon>
        <taxon>Metazoa</taxon>
        <taxon>Echinodermata</taxon>
        <taxon>Eleutherozoa</taxon>
        <taxon>Asterozoa</taxon>
        <taxon>Asteroidea</taxon>
        <taxon>Valvatacea</taxon>
        <taxon>Valvatida</taxon>
        <taxon>Asterinidae</taxon>
        <taxon>Patiria</taxon>
    </lineage>
</organism>
<sequence length="576" mass="64121">MRRVGLQWVPFSLLYGTFVVVITDGTMFLERGQRGIVPCPLPQPEDVDAMYWYFGSTSDTSILISYFLGRVAPQNGIPEGVYDIDNEFNLVIENVTASKEGTYYFKLKPHLLSMKEGQIEVCDKVSPRHPYPTVIGCNQDHDADTCEVRVRHDSTVRTLTCVMEQVKPAVELRWIHVFRDRFLELKASTAVRPVVLPAYTGSSMRNNTYSTSASIQVPSVHGDAECVCEAIGVAVGNGTRTRVYITGAFGHANTNGKVLLERGQRGIVPCPPIKSSKFSPEIVVAMYWYYGSISRTSLLISHFLGRVAPQNGIPEGVYDIDNEFNLVVKNVTASNEGTYYFQLKPYLKMVEAGQVEVCDKVSPNQPYPTIIGCDPDIHDAETCQVRVWNDSTVQNLTCVMEQVKPAVDLRWILVFWGGWRDLNAYPTIERSLRKKNTYSTSVTVQVTVADDEEVYVCEAMGVVVGKGTRMKVRFTKSHLTTATYEEVQSSINPGTMLVLANEVPPTASKPDELCVPLIALWVGFSISVILNVIVFVCSGHMYRKRKLNGDNSASNMQPYNKVPTTSSSDHNTESNV</sequence>
<evidence type="ECO:0000256" key="5">
    <source>
        <dbReference type="ARBA" id="ARBA00023319"/>
    </source>
</evidence>
<proteinExistence type="predicted"/>
<keyword evidence="4" id="KW-0325">Glycoprotein</keyword>